<dbReference type="Gene3D" id="3.30.530.20">
    <property type="match status" value="1"/>
</dbReference>
<dbReference type="AlphaFoldDB" id="A0A126UZ18"/>
<dbReference type="SUPFAM" id="SSF55961">
    <property type="entry name" value="Bet v1-like"/>
    <property type="match status" value="1"/>
</dbReference>
<proteinExistence type="predicted"/>
<protein>
    <recommendedName>
        <fullName evidence="3">DNA polymerase III subunit gamma/tau</fullName>
    </recommendedName>
</protein>
<dbReference type="Proteomes" id="UP000070371">
    <property type="component" value="Chromosome"/>
</dbReference>
<evidence type="ECO:0000313" key="1">
    <source>
        <dbReference type="EMBL" id="AML51308.1"/>
    </source>
</evidence>
<dbReference type="STRING" id="1579316.RC74_08630"/>
<dbReference type="KEGG" id="hat:RC74_08630"/>
<dbReference type="CDD" id="cd07812">
    <property type="entry name" value="SRPBCC"/>
    <property type="match status" value="1"/>
</dbReference>
<keyword evidence="2" id="KW-1185">Reference proteome</keyword>
<sequence>MIFVSTEDIEAPIEVVYRAVSDFDSFERSALRRGLEVKPLDENALDGAVQGWNVVFQYRGKKRESAARLIDVVPDQGFTINGGTGGLHGAMVVDLVALSKMHTRLKVTVELSAKTLSSRLLLQSMKLAKTKLRQRFEKRVSTMAQDIEDRFKPGTKT</sequence>
<evidence type="ECO:0000313" key="2">
    <source>
        <dbReference type="Proteomes" id="UP000070371"/>
    </source>
</evidence>
<name>A0A126UZ18_9RHOB</name>
<dbReference type="OrthoDB" id="7860307at2"/>
<dbReference type="InterPro" id="IPR023393">
    <property type="entry name" value="START-like_dom_sf"/>
</dbReference>
<evidence type="ECO:0008006" key="3">
    <source>
        <dbReference type="Google" id="ProtNLM"/>
    </source>
</evidence>
<organism evidence="1 2">
    <name type="scientific">Falsihalocynthiibacter arcticus</name>
    <dbReference type="NCBI Taxonomy" id="1579316"/>
    <lineage>
        <taxon>Bacteria</taxon>
        <taxon>Pseudomonadati</taxon>
        <taxon>Pseudomonadota</taxon>
        <taxon>Alphaproteobacteria</taxon>
        <taxon>Rhodobacterales</taxon>
        <taxon>Roseobacteraceae</taxon>
        <taxon>Falsihalocynthiibacter</taxon>
    </lineage>
</organism>
<reference evidence="1 2" key="1">
    <citation type="submission" date="2016-02" db="EMBL/GenBank/DDBJ databases">
        <title>Complete genome sequence of Halocynthiibacter arcticus PAMC 20958t from arctic marine sediment.</title>
        <authorList>
            <person name="Lee Y.M."/>
            <person name="Baek K."/>
            <person name="Lee H.K."/>
            <person name="Shin S.C."/>
        </authorList>
    </citation>
    <scope>NUCLEOTIDE SEQUENCE [LARGE SCALE GENOMIC DNA]</scope>
    <source>
        <strain evidence="1">PAMC 20958</strain>
    </source>
</reference>
<dbReference type="EMBL" id="CP014327">
    <property type="protein sequence ID" value="AML51308.1"/>
    <property type="molecule type" value="Genomic_DNA"/>
</dbReference>
<accession>A0A126UZ18</accession>
<gene>
    <name evidence="1" type="ORF">RC74_08630</name>
</gene>
<dbReference type="RefSeq" id="WP_039001882.1">
    <property type="nucleotide sequence ID" value="NZ_CP014327.1"/>
</dbReference>